<dbReference type="SUPFAM" id="SSF52218">
    <property type="entry name" value="Flavoproteins"/>
    <property type="match status" value="1"/>
</dbReference>
<dbReference type="InterPro" id="IPR050712">
    <property type="entry name" value="NAD(P)H-dep_reductase"/>
</dbReference>
<gene>
    <name evidence="2" type="ORF">CferDRAFT_0937</name>
</gene>
<evidence type="ECO:0000313" key="3">
    <source>
        <dbReference type="Proteomes" id="UP000004162"/>
    </source>
</evidence>
<reference evidence="2 3" key="2">
    <citation type="submission" date="2006-07" db="EMBL/GenBank/DDBJ databases">
        <title>Sequencing of the draft genome and assembly of Chlorobium ferroxidans DSM 13031.</title>
        <authorList>
            <consortium name="US DOE Joint Genome Institute (JGI-PGF)"/>
            <person name="Copeland A."/>
            <person name="Lucas S."/>
            <person name="Lapidus A."/>
            <person name="Barry K."/>
            <person name="Glavina del Rio T."/>
            <person name="Dalin E."/>
            <person name="Tice H."/>
            <person name="Bruce D."/>
            <person name="Pitluck S."/>
            <person name="Richardson P."/>
        </authorList>
    </citation>
    <scope>NUCLEOTIDE SEQUENCE [LARGE SCALE GENOMIC DNA]</scope>
    <source>
        <strain evidence="2 3">DSM 13031</strain>
    </source>
</reference>
<dbReference type="Pfam" id="PF03358">
    <property type="entry name" value="FMN_red"/>
    <property type="match status" value="1"/>
</dbReference>
<evidence type="ECO:0000259" key="1">
    <source>
        <dbReference type="Pfam" id="PF03358"/>
    </source>
</evidence>
<dbReference type="AlphaFoldDB" id="Q0YRQ0"/>
<comment type="caution">
    <text evidence="2">The sequence shown here is derived from an EMBL/GenBank/DDBJ whole genome shotgun (WGS) entry which is preliminary data.</text>
</comment>
<dbReference type="PANTHER" id="PTHR30543:SF21">
    <property type="entry name" value="NAD(P)H-DEPENDENT FMN REDUCTASE LOT6"/>
    <property type="match status" value="1"/>
</dbReference>
<accession>Q0YRQ0</accession>
<organism evidence="2 3">
    <name type="scientific">Chlorobium ferrooxidans DSM 13031</name>
    <dbReference type="NCBI Taxonomy" id="377431"/>
    <lineage>
        <taxon>Bacteria</taxon>
        <taxon>Pseudomonadati</taxon>
        <taxon>Chlorobiota</taxon>
        <taxon>Chlorobiia</taxon>
        <taxon>Chlorobiales</taxon>
        <taxon>Chlorobiaceae</taxon>
        <taxon>Chlorobium/Pelodictyon group</taxon>
        <taxon>Chlorobium</taxon>
    </lineage>
</organism>
<feature type="domain" description="NADPH-dependent FMN reductase-like" evidence="1">
    <location>
        <begin position="9"/>
        <end position="152"/>
    </location>
</feature>
<dbReference type="InterPro" id="IPR005025">
    <property type="entry name" value="FMN_Rdtase-like_dom"/>
</dbReference>
<dbReference type="InterPro" id="IPR029039">
    <property type="entry name" value="Flavoprotein-like_sf"/>
</dbReference>
<protein>
    <submittedName>
        <fullName evidence="2">NAD(P)H dehydrogenase (Quinone):NADPH-dependent FMN reductase</fullName>
    </submittedName>
</protein>
<reference evidence="2 3" key="1">
    <citation type="submission" date="2006-07" db="EMBL/GenBank/DDBJ databases">
        <title>Annotation of the draft genome assembly of Chlorobium ferroxidans DSM 13031.</title>
        <authorList>
            <consortium name="US DOE Joint Genome Institute (JGI-ORNL)"/>
            <person name="Larimer F."/>
            <person name="Land M."/>
            <person name="Hauser L."/>
        </authorList>
    </citation>
    <scope>NUCLEOTIDE SEQUENCE [LARGE SCALE GENOMIC DNA]</scope>
    <source>
        <strain evidence="2 3">DSM 13031</strain>
    </source>
</reference>
<keyword evidence="3" id="KW-1185">Reference proteome</keyword>
<sequence>MKRTMKEYRIAIIVGSLRKDSFNRQLANALVRLAPGEFSFSDVKIGELPLYNQDDDARQAESVLRFKSRIREAHALIFVTPEYNRSIPGVLKNALDHASRPSGQNAWSGKPAGILGVSPSAAGTAMAQQHLRNILAALDVAVLAQPEAFIQQKDGLFDQKGDIGEGSRQFLQSWMDRYVAWVKLHVPSPL</sequence>
<evidence type="ECO:0000313" key="2">
    <source>
        <dbReference type="EMBL" id="EAT58963.1"/>
    </source>
</evidence>
<dbReference type="GO" id="GO:0016491">
    <property type="term" value="F:oxidoreductase activity"/>
    <property type="evidence" value="ECO:0007669"/>
    <property type="project" value="InterPro"/>
</dbReference>
<dbReference type="Proteomes" id="UP000004162">
    <property type="component" value="Unassembled WGS sequence"/>
</dbReference>
<dbReference type="EMBL" id="AASE01000009">
    <property type="protein sequence ID" value="EAT58963.1"/>
    <property type="molecule type" value="Genomic_DNA"/>
</dbReference>
<dbReference type="PANTHER" id="PTHR30543">
    <property type="entry name" value="CHROMATE REDUCTASE"/>
    <property type="match status" value="1"/>
</dbReference>
<name>Q0YRQ0_9CHLB</name>
<dbReference type="Gene3D" id="3.40.50.360">
    <property type="match status" value="1"/>
</dbReference>
<dbReference type="GO" id="GO:0010181">
    <property type="term" value="F:FMN binding"/>
    <property type="evidence" value="ECO:0007669"/>
    <property type="project" value="TreeGrafter"/>
</dbReference>
<proteinExistence type="predicted"/>
<dbReference type="GO" id="GO:0005829">
    <property type="term" value="C:cytosol"/>
    <property type="evidence" value="ECO:0007669"/>
    <property type="project" value="TreeGrafter"/>
</dbReference>